<sequence>MPAFLGSLGGLLLSLVAGFVGRTLAALGLSLVTYYGVSQALDFLKGLIMQALSGFPVEVVQLLGLMRIGTALTIIFSAMFASMLLNGLNSDSFKKLIIQ</sequence>
<feature type="transmembrane region" description="Helical" evidence="1">
    <location>
        <begin position="62"/>
        <end position="85"/>
    </location>
</feature>
<keyword evidence="1" id="KW-0812">Transmembrane</keyword>
<keyword evidence="1" id="KW-1133">Transmembrane helix</keyword>
<dbReference type="RefSeq" id="WP_283485576.1">
    <property type="nucleotide sequence ID" value="NZ_CP125947.1"/>
</dbReference>
<accession>A0ABY8SQ13</accession>
<dbReference type="InterPro" id="IPR019670">
    <property type="entry name" value="DUF2523"/>
</dbReference>
<keyword evidence="3" id="KW-1185">Reference proteome</keyword>
<dbReference type="Pfam" id="PF10734">
    <property type="entry name" value="DUF2523"/>
    <property type="match status" value="1"/>
</dbReference>
<name>A0ABY8SQ13_9BURK</name>
<keyword evidence="1" id="KW-0472">Membrane</keyword>
<gene>
    <name evidence="2" type="ORF">QMY55_18300</name>
</gene>
<evidence type="ECO:0000256" key="1">
    <source>
        <dbReference type="SAM" id="Phobius"/>
    </source>
</evidence>
<dbReference type="EMBL" id="CP125947">
    <property type="protein sequence ID" value="WHS64434.1"/>
    <property type="molecule type" value="Genomic_DNA"/>
</dbReference>
<evidence type="ECO:0000313" key="2">
    <source>
        <dbReference type="EMBL" id="WHS64434.1"/>
    </source>
</evidence>
<organism evidence="2 3">
    <name type="scientific">Comamonas resistens</name>
    <dbReference type="NCBI Taxonomy" id="3046670"/>
    <lineage>
        <taxon>Bacteria</taxon>
        <taxon>Pseudomonadati</taxon>
        <taxon>Pseudomonadota</taxon>
        <taxon>Betaproteobacteria</taxon>
        <taxon>Burkholderiales</taxon>
        <taxon>Comamonadaceae</taxon>
        <taxon>Comamonas</taxon>
    </lineage>
</organism>
<dbReference type="Proteomes" id="UP001240697">
    <property type="component" value="Chromosome"/>
</dbReference>
<proteinExistence type="predicted"/>
<evidence type="ECO:0000313" key="3">
    <source>
        <dbReference type="Proteomes" id="UP001240697"/>
    </source>
</evidence>
<protein>
    <submittedName>
        <fullName evidence="2">DUF2523 domain-containing protein</fullName>
    </submittedName>
</protein>
<reference evidence="2 3" key="1">
    <citation type="submission" date="2023-05" db="EMBL/GenBank/DDBJ databases">
        <authorList>
            <person name="Yin Y."/>
            <person name="Lu Z."/>
        </authorList>
    </citation>
    <scope>NUCLEOTIDE SEQUENCE [LARGE SCALE GENOMIC DNA]</scope>
    <source>
        <strain evidence="2 3">ZM22</strain>
    </source>
</reference>